<evidence type="ECO:0000313" key="3">
    <source>
        <dbReference type="EMBL" id="KAG7284949.1"/>
    </source>
</evidence>
<dbReference type="InterPro" id="IPR046539">
    <property type="entry name" value="DUF6604"/>
</dbReference>
<dbReference type="AlphaFoldDB" id="A0AAD4EPM2"/>
<dbReference type="EMBL" id="JAHCVI010000005">
    <property type="protein sequence ID" value="KAG7284949.1"/>
    <property type="molecule type" value="Genomic_DNA"/>
</dbReference>
<organism evidence="3 4">
    <name type="scientific">Staphylotrichum longicolle</name>
    <dbReference type="NCBI Taxonomy" id="669026"/>
    <lineage>
        <taxon>Eukaryota</taxon>
        <taxon>Fungi</taxon>
        <taxon>Dikarya</taxon>
        <taxon>Ascomycota</taxon>
        <taxon>Pezizomycotina</taxon>
        <taxon>Sordariomycetes</taxon>
        <taxon>Sordariomycetidae</taxon>
        <taxon>Sordariales</taxon>
        <taxon>Chaetomiaceae</taxon>
        <taxon>Staphylotrichum</taxon>
    </lineage>
</organism>
<sequence length="804" mass="91618">MVMPHCSSRAARRKAKATPLSLDNAGNEKFVHWSQLEVLAQRVADNAQPDDVPDVALNILRDVVGLRKKSFSFFSRSTQDTKDEKVKQSNANHAHIISVLEGVLAELETLVKARPAKDHGNEPRDSLQVATSDLTNMFAYLELQTSSDTVADAPAEGSEEEPAPSQAGQQSQKGGKKKGSKKTQKPKKPEKQVVKAKRGANWVDNFRFGLPGEDEDDDEEDEFDLYMMVYCFFEDFNTIRNYVAERWCDYWYDRSVPLDTLAVITSAAFDLFHQLEYDLINELRPLSPRLARYDFMMEMLFYHFGIDHVDYDSYDDLDKESTNERIWREESDWLGLNSCFVLKRTLSMIPPGKVPMLTPSQRTPTTYGAKNLAEWKAFEDSVTGQLIMEAAHLKALKKNGQEQPILPSESQLLLDLQTSLMLRDYTSSLIFSLHLWVDIRNIVETDCDKPFELLQPTAARLKEALEAHNPTKYCRDHDFKRRWLARTWETKHYMVEDFLFDDKKARFRQVGYEEDPDAFFLLRHEPVWAGLLDFRARLVQSQLGHEFVMLSSIVDAAAYLYHAALAADRAVPRWAEMETYAATYVEESRFRRGLREETVPDLEADERFVPDVAVRWKLHQRYCHDDTGLAFVDYVDELSAQRLQIEGSKRAETQIAGALTAPDGEEARQEDGESRALVKHATGAATKEFGKGLMHGRDFSQLSPIDMLRLLDTTVTSQLDGLLTLDYFKLFDDSVALLEAVVEAFGPEMQERLGPRDADAPTYLERLPVVLGQDLETQPDPAVVLDKVIQGCRTFLQTKEVPVP</sequence>
<keyword evidence="4" id="KW-1185">Reference proteome</keyword>
<protein>
    <recommendedName>
        <fullName evidence="2">DUF6604 domain-containing protein</fullName>
    </recommendedName>
</protein>
<dbReference type="Pfam" id="PF20253">
    <property type="entry name" value="DUF6604"/>
    <property type="match status" value="1"/>
</dbReference>
<dbReference type="PANTHER" id="PTHR38795:SF1">
    <property type="entry name" value="DUF6604 DOMAIN-CONTAINING PROTEIN"/>
    <property type="match status" value="1"/>
</dbReference>
<accession>A0AAD4EPM2</accession>
<feature type="domain" description="DUF6604" evidence="2">
    <location>
        <begin position="11"/>
        <end position="280"/>
    </location>
</feature>
<proteinExistence type="predicted"/>
<evidence type="ECO:0000256" key="1">
    <source>
        <dbReference type="SAM" id="MobiDB-lite"/>
    </source>
</evidence>
<reference evidence="3" key="1">
    <citation type="submission" date="2023-02" db="EMBL/GenBank/DDBJ databases">
        <authorList>
            <person name="Palmer J.M."/>
        </authorList>
    </citation>
    <scope>NUCLEOTIDE SEQUENCE</scope>
    <source>
        <strain evidence="3">FW57</strain>
    </source>
</reference>
<gene>
    <name evidence="3" type="ORF">NEMBOFW57_009564</name>
</gene>
<feature type="region of interest" description="Disordered" evidence="1">
    <location>
        <begin position="149"/>
        <end position="195"/>
    </location>
</feature>
<name>A0AAD4EPM2_9PEZI</name>
<feature type="compositionally biased region" description="Low complexity" evidence="1">
    <location>
        <begin position="163"/>
        <end position="173"/>
    </location>
</feature>
<feature type="compositionally biased region" description="Basic residues" evidence="1">
    <location>
        <begin position="174"/>
        <end position="186"/>
    </location>
</feature>
<comment type="caution">
    <text evidence="3">The sequence shown here is derived from an EMBL/GenBank/DDBJ whole genome shotgun (WGS) entry which is preliminary data.</text>
</comment>
<dbReference type="PANTHER" id="PTHR38795">
    <property type="entry name" value="DUF6604 DOMAIN-CONTAINING PROTEIN"/>
    <property type="match status" value="1"/>
</dbReference>
<evidence type="ECO:0000259" key="2">
    <source>
        <dbReference type="Pfam" id="PF20253"/>
    </source>
</evidence>
<dbReference type="Proteomes" id="UP001197093">
    <property type="component" value="Unassembled WGS sequence"/>
</dbReference>
<evidence type="ECO:0000313" key="4">
    <source>
        <dbReference type="Proteomes" id="UP001197093"/>
    </source>
</evidence>